<dbReference type="InterPro" id="IPR011001">
    <property type="entry name" value="Saposin-like"/>
</dbReference>
<accession>A0A150G3B8</accession>
<feature type="signal peptide" evidence="4">
    <location>
        <begin position="1"/>
        <end position="20"/>
    </location>
</feature>
<gene>
    <name evidence="6" type="ORF">GPECTOR_69g440</name>
</gene>
<feature type="domain" description="Saposin B-type" evidence="5">
    <location>
        <begin position="363"/>
        <end position="443"/>
    </location>
</feature>
<dbReference type="Proteomes" id="UP000075714">
    <property type="component" value="Unassembled WGS sequence"/>
</dbReference>
<proteinExistence type="predicted"/>
<dbReference type="InterPro" id="IPR051428">
    <property type="entry name" value="Sphingo_Act-Surfact_Prot"/>
</dbReference>
<dbReference type="PROSITE" id="PS50015">
    <property type="entry name" value="SAP_B"/>
    <property type="match status" value="3"/>
</dbReference>
<sequence>MGPRGVLALLALSLVGFASARAPFMSPVDGPANDACQTCMISVRLLEDFLCDPAATDFLVDFVEKQICPAVGDTAQCHNLAEGLLPTLVQWFRASATPASLCSSAGVCGDTLAQVPMLTKPALRVHDGAECAMCKFVVGRVKAAINDSGTLEKIKEVALQLCGGLPNELATSCTDFVNSYEPMIAELVEDMDPDTVCALVGVCMESLVAHPPPPLPEALVRAIAASPILKRPPPPPLFLAMAKLGMTPAFAAPHPHPHGPAGGIMCAIARFFGFGPHHPDHDHEEEWGHEEWRRDEQAMQEGPRPLPRAEPEPEQGAGVMPFGGPMHGGPMQGGPMHDGPMNGGPMHGRNMMGGPMMMMGPPPNDACDYCKMAVIEAHSLISNPSVQAEVLNYTLAVCDNFPNFAQPCKTYVAVYAPLVFSLLEQYLVPDQLCAQTGMCPPPPHPGRGGEEVPPHPLSHPHPHGPLGWLLDGLVGIAQRIGLMPPPPHLEGGAVPAALLTRQEPEPEAAPRVEPPQ</sequence>
<keyword evidence="2" id="KW-0325">Glycoprotein</keyword>
<dbReference type="InterPro" id="IPR007856">
    <property type="entry name" value="SapB_1"/>
</dbReference>
<dbReference type="PANTHER" id="PTHR11480:SF3">
    <property type="entry name" value="BCDNA.GH08312"/>
    <property type="match status" value="1"/>
</dbReference>
<dbReference type="OrthoDB" id="69496at2759"/>
<name>A0A150G3B8_GONPE</name>
<feature type="region of interest" description="Disordered" evidence="3">
    <location>
        <begin position="439"/>
        <end position="460"/>
    </location>
</feature>
<keyword evidence="7" id="KW-1185">Reference proteome</keyword>
<evidence type="ECO:0000313" key="6">
    <source>
        <dbReference type="EMBL" id="KXZ44347.1"/>
    </source>
</evidence>
<dbReference type="Gene3D" id="1.10.225.10">
    <property type="entry name" value="Saposin-like"/>
    <property type="match status" value="3"/>
</dbReference>
<evidence type="ECO:0000259" key="5">
    <source>
        <dbReference type="PROSITE" id="PS50015"/>
    </source>
</evidence>
<dbReference type="PANTHER" id="PTHR11480">
    <property type="entry name" value="SAPOSIN-RELATED"/>
    <property type="match status" value="1"/>
</dbReference>
<dbReference type="InterPro" id="IPR008139">
    <property type="entry name" value="SaposinB_dom"/>
</dbReference>
<dbReference type="Pfam" id="PF03489">
    <property type="entry name" value="SapB_2"/>
    <property type="match status" value="2"/>
</dbReference>
<organism evidence="6 7">
    <name type="scientific">Gonium pectorale</name>
    <name type="common">Green alga</name>
    <dbReference type="NCBI Taxonomy" id="33097"/>
    <lineage>
        <taxon>Eukaryota</taxon>
        <taxon>Viridiplantae</taxon>
        <taxon>Chlorophyta</taxon>
        <taxon>core chlorophytes</taxon>
        <taxon>Chlorophyceae</taxon>
        <taxon>CS clade</taxon>
        <taxon>Chlamydomonadales</taxon>
        <taxon>Volvocaceae</taxon>
        <taxon>Gonium</taxon>
    </lineage>
</organism>
<keyword evidence="4" id="KW-0732">Signal</keyword>
<protein>
    <recommendedName>
        <fullName evidence="5">Saposin B-type domain-containing protein</fullName>
    </recommendedName>
</protein>
<dbReference type="AlphaFoldDB" id="A0A150G3B8"/>
<dbReference type="GO" id="GO:0006665">
    <property type="term" value="P:sphingolipid metabolic process"/>
    <property type="evidence" value="ECO:0007669"/>
    <property type="project" value="InterPro"/>
</dbReference>
<dbReference type="SUPFAM" id="SSF47862">
    <property type="entry name" value="Saposin"/>
    <property type="match status" value="3"/>
</dbReference>
<feature type="chain" id="PRO_5007561825" description="Saposin B-type domain-containing protein" evidence="4">
    <location>
        <begin position="21"/>
        <end position="516"/>
    </location>
</feature>
<reference evidence="7" key="1">
    <citation type="journal article" date="2016" name="Nat. Commun.">
        <title>The Gonium pectorale genome demonstrates co-option of cell cycle regulation during the evolution of multicellularity.</title>
        <authorList>
            <person name="Hanschen E.R."/>
            <person name="Marriage T.N."/>
            <person name="Ferris P.J."/>
            <person name="Hamaji T."/>
            <person name="Toyoda A."/>
            <person name="Fujiyama A."/>
            <person name="Neme R."/>
            <person name="Noguchi H."/>
            <person name="Minakuchi Y."/>
            <person name="Suzuki M."/>
            <person name="Kawai-Toyooka H."/>
            <person name="Smith D.R."/>
            <person name="Sparks H."/>
            <person name="Anderson J."/>
            <person name="Bakaric R."/>
            <person name="Luria V."/>
            <person name="Karger A."/>
            <person name="Kirschner M.W."/>
            <person name="Durand P.M."/>
            <person name="Michod R.E."/>
            <person name="Nozaki H."/>
            <person name="Olson B.J."/>
        </authorList>
    </citation>
    <scope>NUCLEOTIDE SEQUENCE [LARGE SCALE GENOMIC DNA]</scope>
    <source>
        <strain evidence="7">NIES-2863</strain>
    </source>
</reference>
<dbReference type="PRINTS" id="PR01797">
    <property type="entry name" value="SAPOSIN"/>
</dbReference>
<feature type="domain" description="Saposin B-type" evidence="5">
    <location>
        <begin position="32"/>
        <end position="112"/>
    </location>
</feature>
<evidence type="ECO:0000256" key="1">
    <source>
        <dbReference type="ARBA" id="ARBA00023157"/>
    </source>
</evidence>
<evidence type="ECO:0000313" key="7">
    <source>
        <dbReference type="Proteomes" id="UP000075714"/>
    </source>
</evidence>
<evidence type="ECO:0000256" key="3">
    <source>
        <dbReference type="SAM" id="MobiDB-lite"/>
    </source>
</evidence>
<dbReference type="GO" id="GO:0005764">
    <property type="term" value="C:lysosome"/>
    <property type="evidence" value="ECO:0007669"/>
    <property type="project" value="InterPro"/>
</dbReference>
<dbReference type="EMBL" id="LSYV01000070">
    <property type="protein sequence ID" value="KXZ44347.1"/>
    <property type="molecule type" value="Genomic_DNA"/>
</dbReference>
<evidence type="ECO:0000256" key="2">
    <source>
        <dbReference type="ARBA" id="ARBA00023180"/>
    </source>
</evidence>
<dbReference type="GO" id="GO:0016020">
    <property type="term" value="C:membrane"/>
    <property type="evidence" value="ECO:0007669"/>
    <property type="project" value="GOC"/>
</dbReference>
<comment type="caution">
    <text evidence="6">The sequence shown here is derived from an EMBL/GenBank/DDBJ whole genome shotgun (WGS) entry which is preliminary data.</text>
</comment>
<keyword evidence="1" id="KW-1015">Disulfide bond</keyword>
<evidence type="ECO:0000256" key="4">
    <source>
        <dbReference type="SAM" id="SignalP"/>
    </source>
</evidence>
<dbReference type="Pfam" id="PF05184">
    <property type="entry name" value="SapB_1"/>
    <property type="match status" value="1"/>
</dbReference>
<dbReference type="InterPro" id="IPR008138">
    <property type="entry name" value="SapB_2"/>
</dbReference>
<feature type="region of interest" description="Disordered" evidence="3">
    <location>
        <begin position="279"/>
        <end position="348"/>
    </location>
</feature>
<feature type="region of interest" description="Disordered" evidence="3">
    <location>
        <begin position="491"/>
        <end position="516"/>
    </location>
</feature>
<feature type="domain" description="Saposin B-type" evidence="5">
    <location>
        <begin position="127"/>
        <end position="207"/>
    </location>
</feature>
<dbReference type="STRING" id="33097.A0A150G3B8"/>
<feature type="compositionally biased region" description="Basic and acidic residues" evidence="3">
    <location>
        <begin position="279"/>
        <end position="297"/>
    </location>
</feature>
<dbReference type="SMART" id="SM00741">
    <property type="entry name" value="SapB"/>
    <property type="match status" value="3"/>
</dbReference>
<dbReference type="InterPro" id="IPR008373">
    <property type="entry name" value="Saposin"/>
</dbReference>